<dbReference type="OrthoDB" id="379735at2157"/>
<dbReference type="Proteomes" id="UP000001495">
    <property type="component" value="Chromosome"/>
</dbReference>
<organism evidence="1 2">
    <name type="scientific">Methanocaldococcus fervens (strain DSM 4213 / JCM 15782 / AG86)</name>
    <name type="common">Methanococcus fervens</name>
    <dbReference type="NCBI Taxonomy" id="573064"/>
    <lineage>
        <taxon>Archaea</taxon>
        <taxon>Methanobacteriati</taxon>
        <taxon>Methanobacteriota</taxon>
        <taxon>Methanomada group</taxon>
        <taxon>Methanococci</taxon>
        <taxon>Methanococcales</taxon>
        <taxon>Methanocaldococcaceae</taxon>
        <taxon>Methanocaldococcus</taxon>
    </lineage>
</organism>
<dbReference type="eggNOG" id="arCOG09627">
    <property type="taxonomic scope" value="Archaea"/>
</dbReference>
<evidence type="ECO:0000313" key="2">
    <source>
        <dbReference type="Proteomes" id="UP000001495"/>
    </source>
</evidence>
<name>C7P833_METFA</name>
<dbReference type="HOGENOM" id="CLU_2550242_0_0_2"/>
<protein>
    <submittedName>
        <fullName evidence="1">Uncharacterized protein</fullName>
    </submittedName>
</protein>
<dbReference type="EMBL" id="CP001696">
    <property type="protein sequence ID" value="ACV24715.1"/>
    <property type="molecule type" value="Genomic_DNA"/>
</dbReference>
<gene>
    <name evidence="1" type="ordered locus">Mefer_0897</name>
</gene>
<dbReference type="AlphaFoldDB" id="C7P833"/>
<proteinExistence type="predicted"/>
<dbReference type="REBASE" id="21673">
    <property type="entry name" value="C.Mfe86ORF896P"/>
</dbReference>
<dbReference type="KEGG" id="mfe:Mefer_0897"/>
<evidence type="ECO:0000313" key="1">
    <source>
        <dbReference type="EMBL" id="ACV24715.1"/>
    </source>
</evidence>
<dbReference type="GeneID" id="8365585"/>
<keyword evidence="2" id="KW-1185">Reference proteome</keyword>
<dbReference type="RefSeq" id="WP_015791452.1">
    <property type="nucleotide sequence ID" value="NC_013156.1"/>
</dbReference>
<reference evidence="1" key="1">
    <citation type="submission" date="2009-08" db="EMBL/GenBank/DDBJ databases">
        <title>Complete sequence of chromosome of Methanocaldococcus fervens AG86.</title>
        <authorList>
            <consortium name="US DOE Joint Genome Institute"/>
            <person name="Lucas S."/>
            <person name="Copeland A."/>
            <person name="Lapidus A."/>
            <person name="Glavina del Rio T."/>
            <person name="Tice H."/>
            <person name="Bruce D."/>
            <person name="Goodwin L."/>
            <person name="Pitluck S."/>
            <person name="Chertkov O."/>
            <person name="Detter J.C."/>
            <person name="Han C."/>
            <person name="Tapia R."/>
            <person name="Larimer F."/>
            <person name="Land M."/>
            <person name="Hauser L."/>
            <person name="Kyrpides N."/>
            <person name="Ovchinnikova G."/>
            <person name="Lupa-Sieprawska M."/>
            <person name="Whitman W.B."/>
        </authorList>
    </citation>
    <scope>NUCLEOTIDE SEQUENCE [LARGE SCALE GENOMIC DNA]</scope>
    <source>
        <strain evidence="1">AG86</strain>
    </source>
</reference>
<sequence>MNGIYYNKSREDFQHEVLIPLKKEGIITTLVYPGPQGGIFIPCDENEIKEVARQVFERIEAELENLEGSATGVQNIKKLAIL</sequence>
<accession>C7P833</accession>